<reference evidence="2 3" key="1">
    <citation type="submission" date="2018-06" db="EMBL/GenBank/DDBJ databases">
        <title>Isolation of heavy metals resistant Paenibacillus silvae NC2 from Gold-Copper mine in ZiJin, China.</title>
        <authorList>
            <person name="Xu J."/>
            <person name="Mazhar H.S."/>
            <person name="Rensing C."/>
        </authorList>
    </citation>
    <scope>NUCLEOTIDE SEQUENCE [LARGE SCALE GENOMIC DNA]</scope>
    <source>
        <strain evidence="2 3">NC2</strain>
    </source>
</reference>
<evidence type="ECO:0000256" key="1">
    <source>
        <dbReference type="SAM" id="Phobius"/>
    </source>
</evidence>
<keyword evidence="1" id="KW-0472">Membrane</keyword>
<feature type="transmembrane region" description="Helical" evidence="1">
    <location>
        <begin position="69"/>
        <end position="90"/>
    </location>
</feature>
<feature type="transmembrane region" description="Helical" evidence="1">
    <location>
        <begin position="43"/>
        <end position="62"/>
    </location>
</feature>
<comment type="caution">
    <text evidence="2">The sequence shown here is derived from an EMBL/GenBank/DDBJ whole genome shotgun (WGS) entry which is preliminary data.</text>
</comment>
<dbReference type="AlphaFoldDB" id="A0A2W6NIJ3"/>
<proteinExistence type="predicted"/>
<gene>
    <name evidence="2" type="ORF">DN757_10935</name>
</gene>
<keyword evidence="1" id="KW-0812">Transmembrane</keyword>
<evidence type="ECO:0000313" key="2">
    <source>
        <dbReference type="EMBL" id="PZT55591.1"/>
    </source>
</evidence>
<accession>A0A2W6NIJ3</accession>
<dbReference type="RefSeq" id="WP_111270271.1">
    <property type="nucleotide sequence ID" value="NZ_QKWW01000028.1"/>
</dbReference>
<sequence>MMLLIITGALSICGGLTFLKYSIVLIATTDVDLHAFSGPSLNLTLWSMVSILLPFVVAGYVLHRKREYVFIKIMVYFFSAAWLLGFIRLVNS</sequence>
<dbReference type="EMBL" id="QKWW01000028">
    <property type="protein sequence ID" value="PZT55591.1"/>
    <property type="molecule type" value="Genomic_DNA"/>
</dbReference>
<name>A0A2W6NIJ3_9BACL</name>
<evidence type="ECO:0000313" key="3">
    <source>
        <dbReference type="Proteomes" id="UP000249204"/>
    </source>
</evidence>
<keyword evidence="1" id="KW-1133">Transmembrane helix</keyword>
<protein>
    <submittedName>
        <fullName evidence="2">Uncharacterized protein</fullName>
    </submittedName>
</protein>
<organism evidence="2 3">
    <name type="scientific">Paenibacillus silvae</name>
    <dbReference type="NCBI Taxonomy" id="1325358"/>
    <lineage>
        <taxon>Bacteria</taxon>
        <taxon>Bacillati</taxon>
        <taxon>Bacillota</taxon>
        <taxon>Bacilli</taxon>
        <taxon>Bacillales</taxon>
        <taxon>Paenibacillaceae</taxon>
        <taxon>Paenibacillus</taxon>
    </lineage>
</organism>
<dbReference type="Proteomes" id="UP000249204">
    <property type="component" value="Unassembled WGS sequence"/>
</dbReference>